<keyword evidence="2" id="KW-0489">Methyltransferase</keyword>
<keyword evidence="3" id="KW-1185">Reference proteome</keyword>
<dbReference type="GO" id="GO:0032259">
    <property type="term" value="P:methylation"/>
    <property type="evidence" value="ECO:0007669"/>
    <property type="project" value="UniProtKB-KW"/>
</dbReference>
<evidence type="ECO:0000259" key="1">
    <source>
        <dbReference type="Pfam" id="PF13649"/>
    </source>
</evidence>
<dbReference type="STRING" id="568872.GA0070624_5340"/>
<feature type="domain" description="Methyltransferase" evidence="1">
    <location>
        <begin position="45"/>
        <end position="140"/>
    </location>
</feature>
<dbReference type="InterPro" id="IPR029063">
    <property type="entry name" value="SAM-dependent_MTases_sf"/>
</dbReference>
<keyword evidence="2" id="KW-0808">Transferase</keyword>
<gene>
    <name evidence="2" type="ORF">GA0070624_5340</name>
</gene>
<dbReference type="SUPFAM" id="SSF53335">
    <property type="entry name" value="S-adenosyl-L-methionine-dependent methyltransferases"/>
    <property type="match status" value="1"/>
</dbReference>
<dbReference type="AlphaFoldDB" id="A0A1C6T1P2"/>
<name>A0A1C6T1P2_9ACTN</name>
<organism evidence="2 3">
    <name type="scientific">Micromonospora rhizosphaerae</name>
    <dbReference type="NCBI Taxonomy" id="568872"/>
    <lineage>
        <taxon>Bacteria</taxon>
        <taxon>Bacillati</taxon>
        <taxon>Actinomycetota</taxon>
        <taxon>Actinomycetes</taxon>
        <taxon>Micromonosporales</taxon>
        <taxon>Micromonosporaceae</taxon>
        <taxon>Micromonospora</taxon>
    </lineage>
</organism>
<protein>
    <submittedName>
        <fullName evidence="2">Methyltransferase domain-containing protein</fullName>
    </submittedName>
</protein>
<dbReference type="EMBL" id="FMHV01000002">
    <property type="protein sequence ID" value="SCL35730.1"/>
    <property type="molecule type" value="Genomic_DNA"/>
</dbReference>
<proteinExistence type="predicted"/>
<dbReference type="Proteomes" id="UP000199413">
    <property type="component" value="Unassembled WGS sequence"/>
</dbReference>
<dbReference type="CDD" id="cd02440">
    <property type="entry name" value="AdoMet_MTases"/>
    <property type="match status" value="1"/>
</dbReference>
<evidence type="ECO:0000313" key="2">
    <source>
        <dbReference type="EMBL" id="SCL35730.1"/>
    </source>
</evidence>
<accession>A0A1C6T1P2</accession>
<dbReference type="Pfam" id="PF13649">
    <property type="entry name" value="Methyltransf_25"/>
    <property type="match status" value="1"/>
</dbReference>
<dbReference type="InterPro" id="IPR041698">
    <property type="entry name" value="Methyltransf_25"/>
</dbReference>
<dbReference type="PANTHER" id="PTHR12843">
    <property type="entry name" value="PROTEIN-LYSINE N-METHYLTRANSFERASE METTL10"/>
    <property type="match status" value="1"/>
</dbReference>
<dbReference type="Gene3D" id="3.40.50.150">
    <property type="entry name" value="Vaccinia Virus protein VP39"/>
    <property type="match status" value="1"/>
</dbReference>
<evidence type="ECO:0000313" key="3">
    <source>
        <dbReference type="Proteomes" id="UP000199413"/>
    </source>
</evidence>
<dbReference type="GO" id="GO:0008168">
    <property type="term" value="F:methyltransferase activity"/>
    <property type="evidence" value="ECO:0007669"/>
    <property type="project" value="UniProtKB-KW"/>
</dbReference>
<dbReference type="RefSeq" id="WP_218105316.1">
    <property type="nucleotide sequence ID" value="NZ_FMHV01000002.1"/>
</dbReference>
<dbReference type="PANTHER" id="PTHR12843:SF5">
    <property type="entry name" value="EEF1A LYSINE METHYLTRANSFERASE 2"/>
    <property type="match status" value="1"/>
</dbReference>
<sequence>MDDTRVHWDGVYSRRTVTEVSWFEAKADKSMALIDDAGLSLADPVIDVGAGASVLVGHLLQAGYRDVSALDVAADALTVSRDRLGADAHRVDWIVADLLSWRPARRYRLWHDRAVFHFLTDPAGRDRYRQVLRQALAPGGYLVVGTFAADGPTQCSGLPTARYGADELAAQFPGYTVLRAARDEHHTPAGDVQPFTWVLLGDCG</sequence>
<reference evidence="3" key="1">
    <citation type="submission" date="2016-06" db="EMBL/GenBank/DDBJ databases">
        <authorList>
            <person name="Varghese N."/>
            <person name="Submissions Spin"/>
        </authorList>
    </citation>
    <scope>NUCLEOTIDE SEQUENCE [LARGE SCALE GENOMIC DNA]</scope>
    <source>
        <strain evidence="3">DSM 45431</strain>
    </source>
</reference>